<feature type="compositionally biased region" description="Basic and acidic residues" evidence="1">
    <location>
        <begin position="13"/>
        <end position="27"/>
    </location>
</feature>
<feature type="region of interest" description="Disordered" evidence="1">
    <location>
        <begin position="1"/>
        <end position="31"/>
    </location>
</feature>
<name>A0AAU9X1I7_9CNID</name>
<evidence type="ECO:0000313" key="2">
    <source>
        <dbReference type="EMBL" id="CAH3132183.1"/>
    </source>
</evidence>
<dbReference type="Proteomes" id="UP001159428">
    <property type="component" value="Unassembled WGS sequence"/>
</dbReference>
<protein>
    <submittedName>
        <fullName evidence="2">Uncharacterized protein</fullName>
    </submittedName>
</protein>
<evidence type="ECO:0000313" key="3">
    <source>
        <dbReference type="Proteomes" id="UP001159428"/>
    </source>
</evidence>
<organism evidence="2 3">
    <name type="scientific">Pocillopora meandrina</name>
    <dbReference type="NCBI Taxonomy" id="46732"/>
    <lineage>
        <taxon>Eukaryota</taxon>
        <taxon>Metazoa</taxon>
        <taxon>Cnidaria</taxon>
        <taxon>Anthozoa</taxon>
        <taxon>Hexacorallia</taxon>
        <taxon>Scleractinia</taxon>
        <taxon>Astrocoeniina</taxon>
        <taxon>Pocilloporidae</taxon>
        <taxon>Pocillopora</taxon>
    </lineage>
</organism>
<accession>A0AAU9X1I7</accession>
<reference evidence="2 3" key="1">
    <citation type="submission" date="2022-05" db="EMBL/GenBank/DDBJ databases">
        <authorList>
            <consortium name="Genoscope - CEA"/>
            <person name="William W."/>
        </authorList>
    </citation>
    <scope>NUCLEOTIDE SEQUENCE [LARGE SCALE GENOMIC DNA]</scope>
</reference>
<gene>
    <name evidence="2" type="ORF">PMEA_00014538</name>
</gene>
<sequence>MAKFQTGEQTGQKADDASVSRLMRSEKDENDEQLFDCSEFLTSRQISSFFSRLASKRSLDHQEESQLQAMSKKVVSEISFQHAHPILYNDYSICELVKNSELSNFPIQVLNDICTSFGLDTSQVNVKRKKPYVDILTSLVMSCQCQANGE</sequence>
<keyword evidence="3" id="KW-1185">Reference proteome</keyword>
<dbReference type="EMBL" id="CALNXJ010000026">
    <property type="protein sequence ID" value="CAH3132183.1"/>
    <property type="molecule type" value="Genomic_DNA"/>
</dbReference>
<proteinExistence type="predicted"/>
<evidence type="ECO:0000256" key="1">
    <source>
        <dbReference type="SAM" id="MobiDB-lite"/>
    </source>
</evidence>
<feature type="compositionally biased region" description="Polar residues" evidence="1">
    <location>
        <begin position="1"/>
        <end position="12"/>
    </location>
</feature>
<comment type="caution">
    <text evidence="2">The sequence shown here is derived from an EMBL/GenBank/DDBJ whole genome shotgun (WGS) entry which is preliminary data.</text>
</comment>
<dbReference type="AlphaFoldDB" id="A0AAU9X1I7"/>